<feature type="compositionally biased region" description="Basic and acidic residues" evidence="1">
    <location>
        <begin position="175"/>
        <end position="186"/>
    </location>
</feature>
<feature type="region of interest" description="Disordered" evidence="1">
    <location>
        <begin position="172"/>
        <end position="195"/>
    </location>
</feature>
<name>A0AA39R1F6_9LECA</name>
<sequence>MSSIDHVNEQESSDAPAEQITVDGSAGSDTDTGGPLKSEAASKDGSDTQHHARSNSVKKPTTFKAVSVTKNFLAKAGTPTAPAAKTNGDTATNTATTGNPMPPAPRPRLVAKTASGNKASTPKSSHFGSRQGGSGPDPMQVWNRNRAAPQPTPKHFTDEELKQQYGIHLATRLQADGDGKESKWADIDDDEDDWAPETIEWNDGTKITLAQNDSAAILAEEQARAIAEKERQEEEEKAKLAAQQKPATTVGPNATVLKPRSAAQPKPGGLVLKAPSDKPTLVAKPSAPTPAKSPWAPLPPVDKVPPVEINPPSLPSTTRPQQTDNYRDNAMPPPAAMEIAADDFTRTRRDNQGGNLEQLYNAQSGQYEPANAGRRGSVRKEQNFRPPSLLQRGAARDQHEPAEPSAAFQTHRNQHDSVPWPRRGSSTVSGDSGPHDRRMSMGKGSDMTRIPNDLLQQRRDSQHSQVLQSPSTPGHAQLAFPHRGPSPAQPLSNSAVQSPALQHSQLSQDARSMAGSPYQSRSAGPDQNAPTTRDDVAVQKQLMKEKRELAIKRKKEEEEREEAAKKERIRLKMEALGMAPLEEKREPVKKEVEKKQIEKREPETPKFEKKEVEKQERSPQHPHVPVASQEVSTSTSRSPPKPPAPDASGMPQQYGMMKLHGATSNSVPQPPGERLLVEKTRPQGSSPIVSLPGLEPMNEPTETLPSPRVNGVTPKHPDVPIYRAPDASNQNIVRDARQQPWNNASRDPNSYTGWSGQGMTREPAASTSVWGPPSHTRNLGNGTFDNRNIQRPQSRQQEQFPSPALEPIGPPRHLQRPREASDLRPQETGSSPVAEDFQTIPTFPSDAPPSSLHRPELTGPPPNGDINIAPPQFGVSTHLMPQINDMDRPVRGPEPQRSTLAAWNNFQTTDAEKNRQAAQQHAAKMAEEARLGIRRPEPQLPIMHETWRQVRVDDEGGQRQIIGVQKAQNTHDHLIGPQINGDIQGPQFSAPMSMPPFTAAGIGRGSRFFPGAGTGMHTQYQNGPRFALGYRQSSSPPPPEDSSHLHPAYMRDSMRPTVNLPAVKEKPKVKLPPAVTTPVQSPQLTEIRAIPLRAASQPLVNNPSWQDRFNGLLGVKKPSPEKKFVHVVDFSATKVPLDSPPVDISASVSLPKNGEKFSKTLEVASKAMEDEEALFENREFGSLPAVQIPTQTPEIGWSAVQATNKRSHYKNSKLSRDVDSTSKDAFIEKEIISNGGVLIFVRMLGMSYPKSVALSRPGSASGPGPLNVGHAQSAARPYQGRNQNKGFKPREGSGNFGSDSKNNPRGPPRNAPANGPPSQARQPSKNHPAWGARTASAVH</sequence>
<feature type="compositionally biased region" description="Polar residues" evidence="1">
    <location>
        <begin position="315"/>
        <end position="324"/>
    </location>
</feature>
<feature type="compositionally biased region" description="Basic and acidic residues" evidence="1">
    <location>
        <begin position="816"/>
        <end position="825"/>
    </location>
</feature>
<dbReference type="Proteomes" id="UP001166286">
    <property type="component" value="Unassembled WGS sequence"/>
</dbReference>
<feature type="compositionally biased region" description="Low complexity" evidence="1">
    <location>
        <begin position="23"/>
        <end position="34"/>
    </location>
</feature>
<feature type="compositionally biased region" description="Polar residues" evidence="1">
    <location>
        <begin position="489"/>
        <end position="510"/>
    </location>
</feature>
<proteinExistence type="predicted"/>
<feature type="compositionally biased region" description="Polar residues" evidence="1">
    <location>
        <begin position="463"/>
        <end position="474"/>
    </location>
</feature>
<feature type="compositionally biased region" description="Basic and acidic residues" evidence="1">
    <location>
        <begin position="581"/>
        <end position="619"/>
    </location>
</feature>
<dbReference type="EMBL" id="JAFEKC020000011">
    <property type="protein sequence ID" value="KAK0512124.1"/>
    <property type="molecule type" value="Genomic_DNA"/>
</dbReference>
<feature type="compositionally biased region" description="Basic and acidic residues" evidence="1">
    <location>
        <begin position="532"/>
        <end position="573"/>
    </location>
</feature>
<feature type="region of interest" description="Disordered" evidence="1">
    <location>
        <begin position="1253"/>
        <end position="1339"/>
    </location>
</feature>
<feature type="compositionally biased region" description="Pro residues" evidence="1">
    <location>
        <begin position="296"/>
        <end position="314"/>
    </location>
</feature>
<feature type="compositionally biased region" description="Basic and acidic residues" evidence="1">
    <location>
        <begin position="40"/>
        <end position="50"/>
    </location>
</feature>
<comment type="caution">
    <text evidence="2">The sequence shown here is derived from an EMBL/GenBank/DDBJ whole genome shotgun (WGS) entry which is preliminary data.</text>
</comment>
<feature type="compositionally biased region" description="Polar residues" evidence="1">
    <location>
        <begin position="739"/>
        <end position="758"/>
    </location>
</feature>
<accession>A0AA39R1F6</accession>
<organism evidence="2 3">
    <name type="scientific">Cladonia borealis</name>
    <dbReference type="NCBI Taxonomy" id="184061"/>
    <lineage>
        <taxon>Eukaryota</taxon>
        <taxon>Fungi</taxon>
        <taxon>Dikarya</taxon>
        <taxon>Ascomycota</taxon>
        <taxon>Pezizomycotina</taxon>
        <taxon>Lecanoromycetes</taxon>
        <taxon>OSLEUM clade</taxon>
        <taxon>Lecanoromycetidae</taxon>
        <taxon>Lecanorales</taxon>
        <taxon>Lecanorineae</taxon>
        <taxon>Cladoniaceae</taxon>
        <taxon>Cladonia</taxon>
    </lineage>
</organism>
<feature type="compositionally biased region" description="Polar residues" evidence="1">
    <location>
        <begin position="352"/>
        <end position="366"/>
    </location>
</feature>
<evidence type="ECO:0000313" key="2">
    <source>
        <dbReference type="EMBL" id="KAK0512124.1"/>
    </source>
</evidence>
<feature type="region of interest" description="Disordered" evidence="1">
    <location>
        <begin position="221"/>
        <end position="874"/>
    </location>
</feature>
<feature type="compositionally biased region" description="Low complexity" evidence="1">
    <location>
        <begin position="283"/>
        <end position="295"/>
    </location>
</feature>
<feature type="compositionally biased region" description="Basic and acidic residues" evidence="1">
    <location>
        <begin position="221"/>
        <end position="239"/>
    </location>
</feature>
<reference evidence="2" key="1">
    <citation type="submission" date="2023-03" db="EMBL/GenBank/DDBJ databases">
        <title>Complete genome of Cladonia borealis.</title>
        <authorList>
            <person name="Park H."/>
        </authorList>
    </citation>
    <scope>NUCLEOTIDE SEQUENCE</scope>
    <source>
        <strain evidence="2">ANT050790</strain>
    </source>
</reference>
<evidence type="ECO:0000256" key="1">
    <source>
        <dbReference type="SAM" id="MobiDB-lite"/>
    </source>
</evidence>
<protein>
    <submittedName>
        <fullName evidence="2">Uncharacterized protein</fullName>
    </submittedName>
</protein>
<feature type="compositionally biased region" description="Polar residues" evidence="1">
    <location>
        <begin position="765"/>
        <end position="800"/>
    </location>
</feature>
<keyword evidence="3" id="KW-1185">Reference proteome</keyword>
<feature type="region of interest" description="Disordered" evidence="1">
    <location>
        <begin position="1"/>
        <end position="154"/>
    </location>
</feature>
<feature type="compositionally biased region" description="Polar residues" evidence="1">
    <location>
        <begin position="114"/>
        <end position="128"/>
    </location>
</feature>
<evidence type="ECO:0000313" key="3">
    <source>
        <dbReference type="Proteomes" id="UP001166286"/>
    </source>
</evidence>
<feature type="compositionally biased region" description="Low complexity" evidence="1">
    <location>
        <begin position="74"/>
        <end position="99"/>
    </location>
</feature>
<gene>
    <name evidence="2" type="ORF">JMJ35_005252</name>
</gene>